<organism evidence="1 2">
    <name type="scientific">Rattus norvegicus</name>
    <name type="common">Rat</name>
    <dbReference type="NCBI Taxonomy" id="10116"/>
    <lineage>
        <taxon>Eukaryota</taxon>
        <taxon>Metazoa</taxon>
        <taxon>Chordata</taxon>
        <taxon>Craniata</taxon>
        <taxon>Vertebrata</taxon>
        <taxon>Euteleostomi</taxon>
        <taxon>Mammalia</taxon>
        <taxon>Eutheria</taxon>
        <taxon>Euarchontoglires</taxon>
        <taxon>Glires</taxon>
        <taxon>Rodentia</taxon>
        <taxon>Myomorpha</taxon>
        <taxon>Muroidea</taxon>
        <taxon>Muridae</taxon>
        <taxon>Murinae</taxon>
        <taxon>Rattus</taxon>
    </lineage>
</organism>
<name>A6JLV0_RAT</name>
<dbReference type="AlphaFoldDB" id="A6JLV0"/>
<dbReference type="Proteomes" id="UP000234681">
    <property type="component" value="Chromosome 17"/>
</dbReference>
<evidence type="ECO:0000313" key="1">
    <source>
        <dbReference type="EMBL" id="EDL78627.1"/>
    </source>
</evidence>
<proteinExistence type="predicted"/>
<gene>
    <name evidence="1" type="ORF">rCG_62944</name>
</gene>
<protein>
    <submittedName>
        <fullName evidence="1">RCG62944</fullName>
    </submittedName>
</protein>
<evidence type="ECO:0000313" key="2">
    <source>
        <dbReference type="Proteomes" id="UP000234681"/>
    </source>
</evidence>
<sequence length="103" mass="11301">MDAAQMMAWDKEKEKEAAALKRQRLAFLMRNTSHSCASDCYNSHSCSRVPSLCRASSFLYCLCSVCVRTVCVLVEARGCLWVSFSVALHISVIINGVARHGGG</sequence>
<reference evidence="2" key="1">
    <citation type="submission" date="2005-09" db="EMBL/GenBank/DDBJ databases">
        <authorList>
            <person name="Mural R.J."/>
            <person name="Li P.W."/>
            <person name="Adams M.D."/>
            <person name="Amanatides P.G."/>
            <person name="Baden-Tillson H."/>
            <person name="Barnstead M."/>
            <person name="Chin S.H."/>
            <person name="Dew I."/>
            <person name="Evans C.A."/>
            <person name="Ferriera S."/>
            <person name="Flanigan M."/>
            <person name="Fosler C."/>
            <person name="Glodek A."/>
            <person name="Gu Z."/>
            <person name="Holt R.A."/>
            <person name="Jennings D."/>
            <person name="Kraft C.L."/>
            <person name="Lu F."/>
            <person name="Nguyen T."/>
            <person name="Nusskern D.R."/>
            <person name="Pfannkoch C.M."/>
            <person name="Sitter C."/>
            <person name="Sutton G.G."/>
            <person name="Venter J.C."/>
            <person name="Wang Z."/>
            <person name="Woodage T."/>
            <person name="Zheng X.H."/>
            <person name="Zhong F."/>
        </authorList>
    </citation>
    <scope>NUCLEOTIDE SEQUENCE [LARGE SCALE GENOMIC DNA]</scope>
    <source>
        <strain>BN</strain>
        <strain evidence="2">Sprague-Dawley</strain>
    </source>
</reference>
<accession>A6JLV0</accession>
<dbReference type="EMBL" id="CH473990">
    <property type="protein sequence ID" value="EDL78627.1"/>
    <property type="molecule type" value="Genomic_DNA"/>
</dbReference>